<keyword evidence="3" id="KW-1185">Reference proteome</keyword>
<organism evidence="2 3">
    <name type="scientific">Sphingobacterium nematocida</name>
    <dbReference type="NCBI Taxonomy" id="1513896"/>
    <lineage>
        <taxon>Bacteria</taxon>
        <taxon>Pseudomonadati</taxon>
        <taxon>Bacteroidota</taxon>
        <taxon>Sphingobacteriia</taxon>
        <taxon>Sphingobacteriales</taxon>
        <taxon>Sphingobacteriaceae</taxon>
        <taxon>Sphingobacterium</taxon>
    </lineage>
</organism>
<gene>
    <name evidence="2" type="ORF">SAMN05660841_00579</name>
</gene>
<dbReference type="Pfam" id="PF00535">
    <property type="entry name" value="Glycos_transf_2"/>
    <property type="match status" value="1"/>
</dbReference>
<feature type="domain" description="Glycosyltransferase 2-like" evidence="1">
    <location>
        <begin position="6"/>
        <end position="121"/>
    </location>
</feature>
<evidence type="ECO:0000259" key="1">
    <source>
        <dbReference type="Pfam" id="PF00535"/>
    </source>
</evidence>
<accession>A0A1T5BDA6</accession>
<dbReference type="CDD" id="cd00761">
    <property type="entry name" value="Glyco_tranf_GTA_type"/>
    <property type="match status" value="1"/>
</dbReference>
<dbReference type="EMBL" id="FUZF01000002">
    <property type="protein sequence ID" value="SKB45145.1"/>
    <property type="molecule type" value="Genomic_DNA"/>
</dbReference>
<reference evidence="3" key="1">
    <citation type="submission" date="2017-02" db="EMBL/GenBank/DDBJ databases">
        <authorList>
            <person name="Varghese N."/>
            <person name="Submissions S."/>
        </authorList>
    </citation>
    <scope>NUCLEOTIDE SEQUENCE [LARGE SCALE GENOMIC DNA]</scope>
    <source>
        <strain evidence="3">DSM 24091</strain>
    </source>
</reference>
<dbReference type="Proteomes" id="UP000190150">
    <property type="component" value="Unassembled WGS sequence"/>
</dbReference>
<evidence type="ECO:0000313" key="3">
    <source>
        <dbReference type="Proteomes" id="UP000190150"/>
    </source>
</evidence>
<dbReference type="AlphaFoldDB" id="A0A1T5BDA6"/>
<proteinExistence type="predicted"/>
<dbReference type="RefSeq" id="WP_176140973.1">
    <property type="nucleotide sequence ID" value="NZ_FUZF01000002.1"/>
</dbReference>
<dbReference type="PANTHER" id="PTHR22916">
    <property type="entry name" value="GLYCOSYLTRANSFERASE"/>
    <property type="match status" value="1"/>
</dbReference>
<dbReference type="InterPro" id="IPR029044">
    <property type="entry name" value="Nucleotide-diphossugar_trans"/>
</dbReference>
<name>A0A1T5BDA6_9SPHI</name>
<dbReference type="InterPro" id="IPR001173">
    <property type="entry name" value="Glyco_trans_2-like"/>
</dbReference>
<dbReference type="Gene3D" id="3.90.550.10">
    <property type="entry name" value="Spore Coat Polysaccharide Biosynthesis Protein SpsA, Chain A"/>
    <property type="match status" value="1"/>
</dbReference>
<dbReference type="SUPFAM" id="SSF53448">
    <property type="entry name" value="Nucleotide-diphospho-sugar transferases"/>
    <property type="match status" value="1"/>
</dbReference>
<protein>
    <submittedName>
        <fullName evidence="2">Glycosyl transferase family 2</fullName>
    </submittedName>
</protein>
<dbReference type="PANTHER" id="PTHR22916:SF3">
    <property type="entry name" value="UDP-GLCNAC:BETAGAL BETA-1,3-N-ACETYLGLUCOSAMINYLTRANSFERASE-LIKE PROTEIN 1"/>
    <property type="match status" value="1"/>
</dbReference>
<sequence length="272" mass="32248">MNKLVSIIVPAYNVESTIIETLNSVVEQTYSTVEVIIVNDGSTDRTVDLVKEFIVNRANFSLYSKNNGGLPATRNYGFVRSKGEYVVFLDADDLIDKTYVEFCVKAFLHNDALSVVYTQTMLFERVNELFDLPSFSYERLLTQNCITATAMIKSVYFREIGMYDEGLNFCEDWDLWIRLLDKFPNVEYIEQPLFFYRRRNTENSMTDLNKKKNISEKAILYIYNKNYDIYAKYGLGIGKLFYGQEEVQKYKYKYYNVWYRKLFYLLKRRRNN</sequence>
<dbReference type="GO" id="GO:0016758">
    <property type="term" value="F:hexosyltransferase activity"/>
    <property type="evidence" value="ECO:0007669"/>
    <property type="project" value="UniProtKB-ARBA"/>
</dbReference>
<evidence type="ECO:0000313" key="2">
    <source>
        <dbReference type="EMBL" id="SKB45145.1"/>
    </source>
</evidence>
<dbReference type="STRING" id="1513896.SAMN05660841_00579"/>
<keyword evidence="2" id="KW-0808">Transferase</keyword>